<name>A0A5C6V8N1_9FLAO</name>
<evidence type="ECO:0000259" key="13">
    <source>
        <dbReference type="Pfam" id="PF01288"/>
    </source>
</evidence>
<dbReference type="Gene3D" id="3.30.70.560">
    <property type="entry name" value="7,8-Dihydro-6-hydroxymethylpterin-pyrophosphokinase HPPK"/>
    <property type="match status" value="1"/>
</dbReference>
<evidence type="ECO:0000256" key="3">
    <source>
        <dbReference type="ARBA" id="ARBA00013253"/>
    </source>
</evidence>
<sequence>MFHKVSRISRILHENRFLVHSGYSDFTREALKNAERLENDIYVLLVGANLNDPKQQISEALKRFKKEINGSVIVSSLFRSEAWGFDSELYFLNQVWICRSEKSPLTMLNFIKGIEHEMGRVKTQSERYESRLIDIDILFKGNSVIDFPELQIPHPLIYKRKFTTVPLSELIPNFNHPVLNQKMFQLNDVLTDQVDRLED</sequence>
<dbReference type="SUPFAM" id="SSF55083">
    <property type="entry name" value="6-hydroxymethyl-7,8-dihydropterin pyrophosphokinase, HPPK"/>
    <property type="match status" value="1"/>
</dbReference>
<dbReference type="UniPathway" id="UPA00077">
    <property type="reaction ID" value="UER00155"/>
</dbReference>
<dbReference type="Pfam" id="PF01288">
    <property type="entry name" value="HPPK"/>
    <property type="match status" value="1"/>
</dbReference>
<dbReference type="InterPro" id="IPR035907">
    <property type="entry name" value="Hppk_sf"/>
</dbReference>
<dbReference type="EMBL" id="VORB01000003">
    <property type="protein sequence ID" value="TXC81762.1"/>
    <property type="molecule type" value="Genomic_DNA"/>
</dbReference>
<comment type="pathway">
    <text evidence="1">Cofactor biosynthesis; tetrahydrofolate biosynthesis; 2-amino-4-hydroxy-6-hydroxymethyl-7,8-dihydropteridine diphosphate from 7,8-dihydroneopterin triphosphate: step 4/4.</text>
</comment>
<organism evidence="14 15">
    <name type="scientific">Luteibaculum oceani</name>
    <dbReference type="NCBI Taxonomy" id="1294296"/>
    <lineage>
        <taxon>Bacteria</taxon>
        <taxon>Pseudomonadati</taxon>
        <taxon>Bacteroidota</taxon>
        <taxon>Flavobacteriia</taxon>
        <taxon>Flavobacteriales</taxon>
        <taxon>Luteibaculaceae</taxon>
        <taxon>Luteibaculum</taxon>
    </lineage>
</organism>
<dbReference type="AlphaFoldDB" id="A0A5C6V8N1"/>
<evidence type="ECO:0000256" key="12">
    <source>
        <dbReference type="ARBA" id="ARBA00033413"/>
    </source>
</evidence>
<keyword evidence="15" id="KW-1185">Reference proteome</keyword>
<keyword evidence="7 14" id="KW-0418">Kinase</keyword>
<evidence type="ECO:0000256" key="10">
    <source>
        <dbReference type="ARBA" id="ARBA00029409"/>
    </source>
</evidence>
<evidence type="ECO:0000256" key="4">
    <source>
        <dbReference type="ARBA" id="ARBA00016218"/>
    </source>
</evidence>
<comment type="caution">
    <text evidence="14">The sequence shown here is derived from an EMBL/GenBank/DDBJ whole genome shotgun (WGS) entry which is preliminary data.</text>
</comment>
<dbReference type="PANTHER" id="PTHR43071">
    <property type="entry name" value="2-AMINO-4-HYDROXY-6-HYDROXYMETHYLDIHYDROPTERIDINE PYROPHOSPHOKINASE"/>
    <property type="match status" value="1"/>
</dbReference>
<comment type="similarity">
    <text evidence="2">Belongs to the HPPK family.</text>
</comment>
<keyword evidence="8" id="KW-0067">ATP-binding</keyword>
<dbReference type="InterPro" id="IPR000550">
    <property type="entry name" value="Hppk"/>
</dbReference>
<dbReference type="GO" id="GO:0016301">
    <property type="term" value="F:kinase activity"/>
    <property type="evidence" value="ECO:0007669"/>
    <property type="project" value="UniProtKB-KW"/>
</dbReference>
<proteinExistence type="inferred from homology"/>
<dbReference type="CDD" id="cd00483">
    <property type="entry name" value="HPPK"/>
    <property type="match status" value="1"/>
</dbReference>
<dbReference type="GO" id="GO:0005524">
    <property type="term" value="F:ATP binding"/>
    <property type="evidence" value="ECO:0007669"/>
    <property type="project" value="UniProtKB-KW"/>
</dbReference>
<evidence type="ECO:0000313" key="15">
    <source>
        <dbReference type="Proteomes" id="UP000321168"/>
    </source>
</evidence>
<evidence type="ECO:0000256" key="1">
    <source>
        <dbReference type="ARBA" id="ARBA00005051"/>
    </source>
</evidence>
<evidence type="ECO:0000256" key="5">
    <source>
        <dbReference type="ARBA" id="ARBA00022679"/>
    </source>
</evidence>
<evidence type="ECO:0000256" key="8">
    <source>
        <dbReference type="ARBA" id="ARBA00022840"/>
    </source>
</evidence>
<evidence type="ECO:0000313" key="14">
    <source>
        <dbReference type="EMBL" id="TXC81762.1"/>
    </source>
</evidence>
<keyword evidence="9" id="KW-0289">Folate biosynthesis</keyword>
<dbReference type="OrthoDB" id="9776634at2"/>
<dbReference type="PANTHER" id="PTHR43071:SF1">
    <property type="entry name" value="2-AMINO-4-HYDROXY-6-HYDROXYMETHYLDIHYDROPTERIDINE PYROPHOSPHOKINASE"/>
    <property type="match status" value="1"/>
</dbReference>
<comment type="function">
    <text evidence="10">Catalyzes the transfer of pyrophosphate from adenosine triphosphate (ATP) to 6-hydroxymethyl-7,8-dihydropterin, an enzymatic step in folate biosynthesis pathway.</text>
</comment>
<reference evidence="14 15" key="1">
    <citation type="submission" date="2019-08" db="EMBL/GenBank/DDBJ databases">
        <title>Genome of Luteibaculum oceani JCM 18817.</title>
        <authorList>
            <person name="Bowman J.P."/>
        </authorList>
    </citation>
    <scope>NUCLEOTIDE SEQUENCE [LARGE SCALE GENOMIC DNA]</scope>
    <source>
        <strain evidence="14 15">JCM 18817</strain>
    </source>
</reference>
<dbReference type="Proteomes" id="UP000321168">
    <property type="component" value="Unassembled WGS sequence"/>
</dbReference>
<feature type="domain" description="7,8-dihydro-6-hydroxymethylpterin-pyrophosphokinase" evidence="13">
    <location>
        <begin position="44"/>
        <end position="172"/>
    </location>
</feature>
<evidence type="ECO:0000256" key="2">
    <source>
        <dbReference type="ARBA" id="ARBA00005810"/>
    </source>
</evidence>
<dbReference type="EC" id="2.7.6.3" evidence="3"/>
<accession>A0A5C6V8N1</accession>
<keyword evidence="6" id="KW-0547">Nucleotide-binding</keyword>
<keyword evidence="5 14" id="KW-0808">Transferase</keyword>
<evidence type="ECO:0000256" key="6">
    <source>
        <dbReference type="ARBA" id="ARBA00022741"/>
    </source>
</evidence>
<protein>
    <recommendedName>
        <fullName evidence="4">2-amino-4-hydroxy-6-hydroxymethyldihydropteridine pyrophosphokinase</fullName>
        <ecNumber evidence="3">2.7.6.3</ecNumber>
    </recommendedName>
    <alternativeName>
        <fullName evidence="11">6-hydroxymethyl-7,8-dihydropterin pyrophosphokinase</fullName>
    </alternativeName>
    <alternativeName>
        <fullName evidence="12">7,8-dihydro-6-hydroxymethylpterin-pyrophosphokinase</fullName>
    </alternativeName>
</protein>
<evidence type="ECO:0000256" key="7">
    <source>
        <dbReference type="ARBA" id="ARBA00022777"/>
    </source>
</evidence>
<gene>
    <name evidence="14" type="primary">folK</name>
    <name evidence="14" type="ORF">FRX97_04395</name>
</gene>
<dbReference type="GO" id="GO:0046656">
    <property type="term" value="P:folic acid biosynthetic process"/>
    <property type="evidence" value="ECO:0007669"/>
    <property type="project" value="UniProtKB-KW"/>
</dbReference>
<dbReference type="GO" id="GO:0003848">
    <property type="term" value="F:2-amino-4-hydroxy-6-hydroxymethyldihydropteridine diphosphokinase activity"/>
    <property type="evidence" value="ECO:0007669"/>
    <property type="project" value="UniProtKB-EC"/>
</dbReference>
<dbReference type="GO" id="GO:0046654">
    <property type="term" value="P:tetrahydrofolate biosynthetic process"/>
    <property type="evidence" value="ECO:0007669"/>
    <property type="project" value="UniProtKB-UniPathway"/>
</dbReference>
<dbReference type="NCBIfam" id="TIGR01498">
    <property type="entry name" value="folK"/>
    <property type="match status" value="1"/>
</dbReference>
<evidence type="ECO:0000256" key="11">
    <source>
        <dbReference type="ARBA" id="ARBA00029766"/>
    </source>
</evidence>
<evidence type="ECO:0000256" key="9">
    <source>
        <dbReference type="ARBA" id="ARBA00022909"/>
    </source>
</evidence>